<evidence type="ECO:0000256" key="1">
    <source>
        <dbReference type="SAM" id="MobiDB-lite"/>
    </source>
</evidence>
<keyword evidence="7" id="KW-1185">Reference proteome</keyword>
<keyword evidence="2" id="KW-1133">Transmembrane helix</keyword>
<dbReference type="Proteomes" id="UP000446657">
    <property type="component" value="Unassembled WGS sequence"/>
</dbReference>
<dbReference type="SUPFAM" id="SSF51261">
    <property type="entry name" value="Duplicated hybrid motif"/>
    <property type="match status" value="1"/>
</dbReference>
<evidence type="ECO:0000313" key="9">
    <source>
        <dbReference type="Proteomes" id="UP000446657"/>
    </source>
</evidence>
<dbReference type="EMBL" id="CYXV01000006">
    <property type="protein sequence ID" value="CUM94353.1"/>
    <property type="molecule type" value="Genomic_DNA"/>
</dbReference>
<dbReference type="Pfam" id="PF01551">
    <property type="entry name" value="Peptidase_M23"/>
    <property type="match status" value="1"/>
</dbReference>
<reference evidence="7" key="1">
    <citation type="submission" date="2015-05" db="EMBL/GenBank/DDBJ databases">
        <authorList>
            <consortium name="Pathogen Informatics"/>
        </authorList>
    </citation>
    <scope>NUCLEOTIDE SEQUENCE [LARGE SCALE GENOMIC DNA]</scope>
    <source>
        <strain evidence="5 8">2789STDY5608863</strain>
        <strain evidence="7">M72</strain>
    </source>
</reference>
<dbReference type="Proteomes" id="UP000095495">
    <property type="component" value="Unassembled WGS sequence"/>
</dbReference>
<evidence type="ECO:0000313" key="7">
    <source>
        <dbReference type="Proteomes" id="UP000049979"/>
    </source>
</evidence>
<gene>
    <name evidence="5" type="ORF">ERS852420_01687</name>
    <name evidence="6" type="ORF">GMD30_12515</name>
    <name evidence="4" type="ORF">M72_11101</name>
</gene>
<name>A0A0M6WTB1_9FIRM</name>
<dbReference type="STRING" id="301302.ERS852420_01687"/>
<feature type="compositionally biased region" description="Low complexity" evidence="1">
    <location>
        <begin position="38"/>
        <end position="47"/>
    </location>
</feature>
<dbReference type="InterPro" id="IPR011055">
    <property type="entry name" value="Dup_hybrid_motif"/>
</dbReference>
<dbReference type="Gene3D" id="2.70.70.10">
    <property type="entry name" value="Glucose Permease (Domain IIA)"/>
    <property type="match status" value="1"/>
</dbReference>
<dbReference type="InterPro" id="IPR050570">
    <property type="entry name" value="Cell_wall_metabolism_enzyme"/>
</dbReference>
<dbReference type="GeneID" id="99746386"/>
<dbReference type="OrthoDB" id="1938544at2"/>
<sequence length="251" mass="27965">MRKQQYIATVACLVAGVIGFVSVYATDKGKERREAEQEIAAQTQQEAPASYEVKPEISVEDATKKAEEQALKLAEQEKMKQEETQQEEEKKQDEEKTVETAATVTQHFDKSSAVWPIEGDVLLDYSMDSTIYFPTLEQYRCNPAMVISGNVNDKVFAMATGKITDIQENEETGCTVIQDLGDGYAAVYGQLKELNFAKGDTPEAGQVLGYVSEPTKYYTTEGSNVYFQLKKDGKAVDPKEYLPQMAMDTLD</sequence>
<evidence type="ECO:0000313" key="4">
    <source>
        <dbReference type="EMBL" id="CRL40940.1"/>
    </source>
</evidence>
<feature type="transmembrane region" description="Helical" evidence="2">
    <location>
        <begin position="6"/>
        <end position="25"/>
    </location>
</feature>
<evidence type="ECO:0000259" key="3">
    <source>
        <dbReference type="Pfam" id="PF01551"/>
    </source>
</evidence>
<dbReference type="CDD" id="cd12797">
    <property type="entry name" value="M23_peptidase"/>
    <property type="match status" value="1"/>
</dbReference>
<dbReference type="EMBL" id="CVRR01000037">
    <property type="protein sequence ID" value="CRL40940.1"/>
    <property type="molecule type" value="Genomic_DNA"/>
</dbReference>
<feature type="compositionally biased region" description="Basic and acidic residues" evidence="1">
    <location>
        <begin position="53"/>
        <end position="64"/>
    </location>
</feature>
<evidence type="ECO:0000256" key="2">
    <source>
        <dbReference type="SAM" id="Phobius"/>
    </source>
</evidence>
<feature type="region of interest" description="Disordered" evidence="1">
    <location>
        <begin position="31"/>
        <end position="64"/>
    </location>
</feature>
<protein>
    <submittedName>
        <fullName evidence="5">AmiB activator</fullName>
    </submittedName>
    <submittedName>
        <fullName evidence="6">Peptidoglycan DD-metalloendopeptidase family protein</fullName>
    </submittedName>
</protein>
<dbReference type="Proteomes" id="UP000049979">
    <property type="component" value="Unassembled WGS sequence"/>
</dbReference>
<evidence type="ECO:0000313" key="5">
    <source>
        <dbReference type="EMBL" id="CUM94353.1"/>
    </source>
</evidence>
<dbReference type="PANTHER" id="PTHR21666">
    <property type="entry name" value="PEPTIDASE-RELATED"/>
    <property type="match status" value="1"/>
</dbReference>
<proteinExistence type="predicted"/>
<keyword evidence="2" id="KW-0812">Transmembrane</keyword>
<reference evidence="6 9" key="3">
    <citation type="journal article" date="2019" name="Nat. Med.">
        <title>A library of human gut bacterial isolates paired with longitudinal multiomics data enables mechanistic microbiome research.</title>
        <authorList>
            <person name="Poyet M."/>
            <person name="Groussin M."/>
            <person name="Gibbons S.M."/>
            <person name="Avila-Pacheco J."/>
            <person name="Jiang X."/>
            <person name="Kearney S.M."/>
            <person name="Perrotta A.R."/>
            <person name="Berdy B."/>
            <person name="Zhao S."/>
            <person name="Lieberman T.D."/>
            <person name="Swanson P.K."/>
            <person name="Smith M."/>
            <person name="Roesemann S."/>
            <person name="Alexander J.E."/>
            <person name="Rich S.A."/>
            <person name="Livny J."/>
            <person name="Vlamakis H."/>
            <person name="Clish C."/>
            <person name="Bullock K."/>
            <person name="Deik A."/>
            <person name="Scott J."/>
            <person name="Pierce K.A."/>
            <person name="Xavier R.J."/>
            <person name="Alm E.J."/>
        </authorList>
    </citation>
    <scope>NUCLEOTIDE SEQUENCE [LARGE SCALE GENOMIC DNA]</scope>
    <source>
        <strain evidence="6 9">BIOML-A1</strain>
    </source>
</reference>
<dbReference type="InterPro" id="IPR016047">
    <property type="entry name" value="M23ase_b-sheet_dom"/>
</dbReference>
<feature type="region of interest" description="Disordered" evidence="1">
    <location>
        <begin position="76"/>
        <end position="97"/>
    </location>
</feature>
<dbReference type="EMBL" id="WNAL01000027">
    <property type="protein sequence ID" value="MTR82488.1"/>
    <property type="molecule type" value="Genomic_DNA"/>
</dbReference>
<reference evidence="4" key="2">
    <citation type="submission" date="2015-05" db="EMBL/GenBank/DDBJ databases">
        <authorList>
            <person name="Wang D.B."/>
            <person name="Wang M."/>
        </authorList>
    </citation>
    <scope>NUCLEOTIDE SEQUENCE [LARGE SCALE GENOMIC DNA]</scope>
    <source>
        <strain evidence="4">M72</strain>
    </source>
</reference>
<evidence type="ECO:0000313" key="6">
    <source>
        <dbReference type="EMBL" id="MTR82488.1"/>
    </source>
</evidence>
<organism evidence="4 7">
    <name type="scientific">Roseburia faecis</name>
    <dbReference type="NCBI Taxonomy" id="301302"/>
    <lineage>
        <taxon>Bacteria</taxon>
        <taxon>Bacillati</taxon>
        <taxon>Bacillota</taxon>
        <taxon>Clostridia</taxon>
        <taxon>Lachnospirales</taxon>
        <taxon>Lachnospiraceae</taxon>
        <taxon>Roseburia</taxon>
    </lineage>
</organism>
<dbReference type="PANTHER" id="PTHR21666:SF270">
    <property type="entry name" value="MUREIN HYDROLASE ACTIVATOR ENVC"/>
    <property type="match status" value="1"/>
</dbReference>
<dbReference type="AlphaFoldDB" id="A0A0M6WTB1"/>
<feature type="domain" description="M23ase beta-sheet core" evidence="3">
    <location>
        <begin position="145"/>
        <end position="238"/>
    </location>
</feature>
<dbReference type="RefSeq" id="WP_022046849.1">
    <property type="nucleotide sequence ID" value="NZ_CP173697.1"/>
</dbReference>
<keyword evidence="2" id="KW-0472">Membrane</keyword>
<accession>A0A0M6WTB1</accession>
<evidence type="ECO:0000313" key="8">
    <source>
        <dbReference type="Proteomes" id="UP000095495"/>
    </source>
</evidence>
<dbReference type="GO" id="GO:0004222">
    <property type="term" value="F:metalloendopeptidase activity"/>
    <property type="evidence" value="ECO:0007669"/>
    <property type="project" value="TreeGrafter"/>
</dbReference>